<name>A0A1G4I5T5_TRYEQ</name>
<dbReference type="EMBL" id="CZPT02000709">
    <property type="protein sequence ID" value="SCU67250.1"/>
    <property type="molecule type" value="Genomic_DNA"/>
</dbReference>
<evidence type="ECO:0008006" key="4">
    <source>
        <dbReference type="Google" id="ProtNLM"/>
    </source>
</evidence>
<evidence type="ECO:0000256" key="1">
    <source>
        <dbReference type="SAM" id="MobiDB-lite"/>
    </source>
</evidence>
<sequence>MIAEQQNQGKECPDEPGPSSSCSSATRHRFQDLPYDVLLRCAEFMSVREVLSLGTINCFFHAFTTSENIVLWRHFTERVYLQHPYTLRQTLFNDSLLRMYAAINSIPVPLSSARAGVSDEYDVLNTAAISSQVISQEKLYQWVTDRCEEVIQDLRLFADIVENADSRFALTGLLVALQAVKKRMWCTEVADLESVRDLLRATVVEEEHDQGWVVLQTIANRTIPRRFLTSFTARMQSDNIESLNGKYKLLKRCWQRAAAVAREYMQLREVLRVVLAVSEVADHPNAQQRYDSVWSALCGTTAMLNAEKRRRCSESGDLDEVGAVIPMSATDDALLRQIRNLDKVTIGDIVSYFFGYVNGKVQRKTFLAALFSMKHLAGAEGYESVPFW</sequence>
<proteinExistence type="predicted"/>
<keyword evidence="3" id="KW-1185">Reference proteome</keyword>
<dbReference type="VEuPathDB" id="TriTrypDB:TEOVI_000868600"/>
<comment type="caution">
    <text evidence="2">The sequence shown here is derived from an EMBL/GenBank/DDBJ whole genome shotgun (WGS) entry which is preliminary data.</text>
</comment>
<dbReference type="RefSeq" id="XP_067078592.1">
    <property type="nucleotide sequence ID" value="XM_067222491.1"/>
</dbReference>
<dbReference type="SUPFAM" id="SSF81383">
    <property type="entry name" value="F-box domain"/>
    <property type="match status" value="1"/>
</dbReference>
<dbReference type="Proteomes" id="UP000195570">
    <property type="component" value="Unassembled WGS sequence"/>
</dbReference>
<organism evidence="2 3">
    <name type="scientific">Trypanosoma equiperdum</name>
    <dbReference type="NCBI Taxonomy" id="5694"/>
    <lineage>
        <taxon>Eukaryota</taxon>
        <taxon>Discoba</taxon>
        <taxon>Euglenozoa</taxon>
        <taxon>Kinetoplastea</taxon>
        <taxon>Metakinetoplastina</taxon>
        <taxon>Trypanosomatida</taxon>
        <taxon>Trypanosomatidae</taxon>
        <taxon>Trypanosoma</taxon>
    </lineage>
</organism>
<feature type="region of interest" description="Disordered" evidence="1">
    <location>
        <begin position="1"/>
        <end position="25"/>
    </location>
</feature>
<evidence type="ECO:0000313" key="3">
    <source>
        <dbReference type="Proteomes" id="UP000195570"/>
    </source>
</evidence>
<dbReference type="AlphaFoldDB" id="A0A1G4I5T5"/>
<evidence type="ECO:0000313" key="2">
    <source>
        <dbReference type="EMBL" id="SCU67250.1"/>
    </source>
</evidence>
<gene>
    <name evidence="2" type="ORF">TEOVI_000868600</name>
</gene>
<accession>A0A1G4I5T5</accession>
<dbReference type="InterPro" id="IPR036047">
    <property type="entry name" value="F-box-like_dom_sf"/>
</dbReference>
<protein>
    <recommendedName>
        <fullName evidence="4">F-box domain-containing protein</fullName>
    </recommendedName>
</protein>
<dbReference type="GeneID" id="92382620"/>
<reference evidence="2" key="1">
    <citation type="submission" date="2016-09" db="EMBL/GenBank/DDBJ databases">
        <authorList>
            <person name="Hebert L."/>
            <person name="Moumen B."/>
        </authorList>
    </citation>
    <scope>NUCLEOTIDE SEQUENCE [LARGE SCALE GENOMIC DNA]</scope>
    <source>
        <strain evidence="2">OVI</strain>
    </source>
</reference>